<proteinExistence type="predicted"/>
<sequence>NAQYLLLLLLFAVCGCASTLLLKFDVFHPARFIYSTFCCFNLLLSLPMAIWIMSELVSVKHAMNEELLKVLQSWKERMDRIRFANTARMQKGNERLLFESFFRVADPLADMTDRIKNWQRPVRIFGITASFTVRNRVVFSFFTSLVYAVWQCLQGSTWLSGLEEEMRSISNLKSP</sequence>
<reference evidence="3" key="1">
    <citation type="submission" date="2021-02" db="EMBL/GenBank/DDBJ databases">
        <authorList>
            <person name="Dougan E. K."/>
            <person name="Rhodes N."/>
            <person name="Thang M."/>
            <person name="Chan C."/>
        </authorList>
    </citation>
    <scope>NUCLEOTIDE SEQUENCE</scope>
</reference>
<evidence type="ECO:0000313" key="4">
    <source>
        <dbReference type="Proteomes" id="UP000601435"/>
    </source>
</evidence>
<evidence type="ECO:0000256" key="2">
    <source>
        <dbReference type="SAM" id="SignalP"/>
    </source>
</evidence>
<feature type="signal peptide" evidence="2">
    <location>
        <begin position="1"/>
        <end position="17"/>
    </location>
</feature>
<name>A0A813BZ59_9DINO</name>
<evidence type="ECO:0000256" key="1">
    <source>
        <dbReference type="SAM" id="Phobius"/>
    </source>
</evidence>
<feature type="transmembrane region" description="Helical" evidence="1">
    <location>
        <begin position="33"/>
        <end position="53"/>
    </location>
</feature>
<protein>
    <submittedName>
        <fullName evidence="3">Uncharacterized protein</fullName>
    </submittedName>
</protein>
<comment type="caution">
    <text evidence="3">The sequence shown here is derived from an EMBL/GenBank/DDBJ whole genome shotgun (WGS) entry which is preliminary data.</text>
</comment>
<organism evidence="3 4">
    <name type="scientific">Symbiodinium necroappetens</name>
    <dbReference type="NCBI Taxonomy" id="1628268"/>
    <lineage>
        <taxon>Eukaryota</taxon>
        <taxon>Sar</taxon>
        <taxon>Alveolata</taxon>
        <taxon>Dinophyceae</taxon>
        <taxon>Suessiales</taxon>
        <taxon>Symbiodiniaceae</taxon>
        <taxon>Symbiodinium</taxon>
    </lineage>
</organism>
<gene>
    <name evidence="3" type="ORF">SNEC2469_LOCUS32654</name>
</gene>
<feature type="chain" id="PRO_5032702505" evidence="2">
    <location>
        <begin position="18"/>
        <end position="175"/>
    </location>
</feature>
<keyword evidence="1" id="KW-1133">Transmembrane helix</keyword>
<keyword evidence="1" id="KW-0812">Transmembrane</keyword>
<evidence type="ECO:0000313" key="3">
    <source>
        <dbReference type="EMBL" id="CAE7934662.1"/>
    </source>
</evidence>
<dbReference type="EMBL" id="CAJNJA010083269">
    <property type="protein sequence ID" value="CAE7934662.1"/>
    <property type="molecule type" value="Genomic_DNA"/>
</dbReference>
<keyword evidence="1" id="KW-0472">Membrane</keyword>
<keyword evidence="2" id="KW-0732">Signal</keyword>
<feature type="non-terminal residue" evidence="3">
    <location>
        <position position="175"/>
    </location>
</feature>
<dbReference type="AlphaFoldDB" id="A0A813BZ59"/>
<keyword evidence="4" id="KW-1185">Reference proteome</keyword>
<accession>A0A813BZ59</accession>
<dbReference type="Proteomes" id="UP000601435">
    <property type="component" value="Unassembled WGS sequence"/>
</dbReference>